<dbReference type="SUPFAM" id="SSF53300">
    <property type="entry name" value="vWA-like"/>
    <property type="match status" value="1"/>
</dbReference>
<evidence type="ECO:0000313" key="3">
    <source>
        <dbReference type="EMBL" id="QOV88798.1"/>
    </source>
</evidence>
<dbReference type="Gene3D" id="3.40.50.410">
    <property type="entry name" value="von Willebrand factor, type A domain"/>
    <property type="match status" value="1"/>
</dbReference>
<dbReference type="AlphaFoldDB" id="A0A7M2WTF6"/>
<evidence type="ECO:0000256" key="2">
    <source>
        <dbReference type="SAM" id="SignalP"/>
    </source>
</evidence>
<sequence length="842" mass="91659">MGSRLAFTLLGVLVFNLAASAQPRLVQPEPAQPRPAQPQPAQPQPVQQPAGGERFWCEFPSDGSPRIWTQIADDTWEERWFGGVKQHKVVGPSDDPNRPGTIVAAPNSMLQLLVPPKGSGGLVGIRGGPGTRWGSLGARRELVVDPKFAGVAGNLPPDVDVGDSKVAAVFLKSQVRSLLRRTSPDTKLIGVIIVRCRAAVLYNTDPSKLSPADRDTLAYLNAVTAQLAGGAPAGGQPPTLVPVVPPNPPSTPVAAGGNQPARPPTPPAAGPGPGANPGPIPAPTTPPPATPQTTAPTTPSLTPEQIARRNQEGQALLDYLMKQYDGLLIKTRERLGRSMTLVCIARIPRADATAKLLEVLQSERDVTVKMVAWQCLLARANGMTETEFRKWLDLTTPLVNARAFAGTLRVPLLQVLALRPPDRAAREFLLRTLDECNTLDPDDDVVLFEVAETLRAWGDPTIVDLMMPRLRKYEEMERVEAVLHRLGCEVTWSHYRNLELASARMMDVTPGEYEAWWRSTRPAWRPRTTMEPGAWRKLRGQFVPTVDMSQSVDPKDPSWRRDLELRSPGLQPFTLGLVVDTTGSMGPALLWVRRDLKRIADAIRLVALEPAVNCTFYRDVADQFVAKTLPTTGNLQKLGNWFSTAEAQGGEDGPEAVREGLADNFDKGNYPAAGKRAVVVIGDAPPHANTQSDCERLVKMAADRGFRLYAIKTRTGHEAPDLSAFDKLATIANGSSRWFYLLHKSPLPIRAAARGVGTMPEPRAVPNGTYLPKVVNTDELAEAGEWLMSQVLADAVNPEFAPRVKPVAGVVWQLLKQPLTEQRLFYIPNGGDKTPKKGIPAR</sequence>
<reference evidence="3 4" key="1">
    <citation type="submission" date="2020-10" db="EMBL/GenBank/DDBJ databases">
        <title>Wide distribution of Phycisphaera-like planctomycetes from WD2101 soil group in peatlands and genome analysis of the first cultivated representative.</title>
        <authorList>
            <person name="Dedysh S.N."/>
            <person name="Beletsky A.V."/>
            <person name="Ivanova A."/>
            <person name="Kulichevskaya I.S."/>
            <person name="Suzina N.E."/>
            <person name="Philippov D.A."/>
            <person name="Rakitin A.L."/>
            <person name="Mardanov A.V."/>
            <person name="Ravin N.V."/>
        </authorList>
    </citation>
    <scope>NUCLEOTIDE SEQUENCE [LARGE SCALE GENOMIC DNA]</scope>
    <source>
        <strain evidence="3 4">M1803</strain>
    </source>
</reference>
<organism evidence="3 4">
    <name type="scientific">Humisphaera borealis</name>
    <dbReference type="NCBI Taxonomy" id="2807512"/>
    <lineage>
        <taxon>Bacteria</taxon>
        <taxon>Pseudomonadati</taxon>
        <taxon>Planctomycetota</taxon>
        <taxon>Phycisphaerae</taxon>
        <taxon>Tepidisphaerales</taxon>
        <taxon>Tepidisphaeraceae</taxon>
        <taxon>Humisphaera</taxon>
    </lineage>
</organism>
<feature type="compositionally biased region" description="Pro residues" evidence="1">
    <location>
        <begin position="30"/>
        <end position="43"/>
    </location>
</feature>
<evidence type="ECO:0000256" key="1">
    <source>
        <dbReference type="SAM" id="MobiDB-lite"/>
    </source>
</evidence>
<accession>A0A7M2WTF6</accession>
<dbReference type="PANTHER" id="PTHR47763:SF1">
    <property type="entry name" value="DUF659 DOMAIN-CONTAINING PROTEIN"/>
    <property type="match status" value="1"/>
</dbReference>
<feature type="signal peptide" evidence="2">
    <location>
        <begin position="1"/>
        <end position="21"/>
    </location>
</feature>
<dbReference type="RefSeq" id="WP_206291805.1">
    <property type="nucleotide sequence ID" value="NZ_CP063458.1"/>
</dbReference>
<feature type="compositionally biased region" description="Pro residues" evidence="1">
    <location>
        <begin position="261"/>
        <end position="290"/>
    </location>
</feature>
<name>A0A7M2WTF6_9BACT</name>
<feature type="compositionally biased region" description="Pro residues" evidence="1">
    <location>
        <begin position="239"/>
        <end position="251"/>
    </location>
</feature>
<proteinExistence type="predicted"/>
<dbReference type="GO" id="GO:0004674">
    <property type="term" value="F:protein serine/threonine kinase activity"/>
    <property type="evidence" value="ECO:0007669"/>
    <property type="project" value="TreeGrafter"/>
</dbReference>
<protein>
    <submittedName>
        <fullName evidence="3">VWA domain-containing protein</fullName>
    </submittedName>
</protein>
<dbReference type="GO" id="GO:0005737">
    <property type="term" value="C:cytoplasm"/>
    <property type="evidence" value="ECO:0007669"/>
    <property type="project" value="TreeGrafter"/>
</dbReference>
<dbReference type="PANTHER" id="PTHR47763">
    <property type="entry name" value="ALPHA-PROTEIN KINASE VWKA"/>
    <property type="match status" value="1"/>
</dbReference>
<keyword evidence="2" id="KW-0732">Signal</keyword>
<evidence type="ECO:0000313" key="4">
    <source>
        <dbReference type="Proteomes" id="UP000593765"/>
    </source>
</evidence>
<keyword evidence="4" id="KW-1185">Reference proteome</keyword>
<dbReference type="EMBL" id="CP063458">
    <property type="protein sequence ID" value="QOV88798.1"/>
    <property type="molecule type" value="Genomic_DNA"/>
</dbReference>
<dbReference type="InterPro" id="IPR036465">
    <property type="entry name" value="vWFA_dom_sf"/>
</dbReference>
<feature type="region of interest" description="Disordered" evidence="1">
    <location>
        <begin position="230"/>
        <end position="304"/>
    </location>
</feature>
<feature type="region of interest" description="Disordered" evidence="1">
    <location>
        <begin position="28"/>
        <end position="53"/>
    </location>
</feature>
<feature type="compositionally biased region" description="Low complexity" evidence="1">
    <location>
        <begin position="291"/>
        <end position="303"/>
    </location>
</feature>
<feature type="chain" id="PRO_5034143292" evidence="2">
    <location>
        <begin position="22"/>
        <end position="842"/>
    </location>
</feature>
<dbReference type="KEGG" id="hbs:IPV69_21625"/>
<dbReference type="CDD" id="cd00198">
    <property type="entry name" value="vWFA"/>
    <property type="match status" value="1"/>
</dbReference>
<gene>
    <name evidence="3" type="ORF">IPV69_21625</name>
</gene>
<dbReference type="InterPro" id="IPR052969">
    <property type="entry name" value="Thr-specific_kinase-like"/>
</dbReference>
<dbReference type="Proteomes" id="UP000593765">
    <property type="component" value="Chromosome"/>
</dbReference>